<sequence>MFENNVLVKRFEKDFKTSGFIEQKKQIDYALVKGTLIEISINGLRILIRNVKTEDYSVDVQHDFPFFKLQFEIEGSSFYEPLDKCQPKVYIPNAHYNLFYLPKVQGTLTYKKGHRKTLEILFTENYLKDIIGENFNEILHRFGTAISRKTPFFMWDKSQPITNDLQNHINEIVFCNYHKDLKKPYLEAKIKELLILLLAQTNDNINTDTPFNLPETDYNAILKVERYINTHLKDTLTIPELAIIAGMNTTKLKQGFKLIFSTTIFKYISCLRMEQAKKQIVEKKCTVAEAAYHVGYKHPQHFTVAFKKIYGYLPSDLT</sequence>
<evidence type="ECO:0000259" key="4">
    <source>
        <dbReference type="PROSITE" id="PS01124"/>
    </source>
</evidence>
<proteinExistence type="predicted"/>
<dbReference type="GO" id="GO:0003700">
    <property type="term" value="F:DNA-binding transcription factor activity"/>
    <property type="evidence" value="ECO:0007669"/>
    <property type="project" value="InterPro"/>
</dbReference>
<evidence type="ECO:0000256" key="3">
    <source>
        <dbReference type="ARBA" id="ARBA00023163"/>
    </source>
</evidence>
<dbReference type="EMBL" id="BBNQ01000009">
    <property type="protein sequence ID" value="GAL63014.1"/>
    <property type="molecule type" value="Genomic_DNA"/>
</dbReference>
<dbReference type="PANTHER" id="PTHR47893">
    <property type="entry name" value="REGULATORY PROTEIN PCHR"/>
    <property type="match status" value="1"/>
</dbReference>
<dbReference type="PANTHER" id="PTHR47893:SF1">
    <property type="entry name" value="REGULATORY PROTEIN PCHR"/>
    <property type="match status" value="1"/>
</dbReference>
<dbReference type="SMART" id="SM00342">
    <property type="entry name" value="HTH_ARAC"/>
    <property type="match status" value="1"/>
</dbReference>
<feature type="domain" description="HTH araC/xylS-type" evidence="4">
    <location>
        <begin position="222"/>
        <end position="318"/>
    </location>
</feature>
<keyword evidence="3" id="KW-0804">Transcription</keyword>
<dbReference type="InterPro" id="IPR009057">
    <property type="entry name" value="Homeodomain-like_sf"/>
</dbReference>
<evidence type="ECO:0000256" key="1">
    <source>
        <dbReference type="ARBA" id="ARBA00023015"/>
    </source>
</evidence>
<evidence type="ECO:0000313" key="6">
    <source>
        <dbReference type="Proteomes" id="UP000029644"/>
    </source>
</evidence>
<dbReference type="AlphaFoldDB" id="A0A090VI68"/>
<reference evidence="5 6" key="1">
    <citation type="journal article" date="2014" name="Genome Announc.">
        <title>Draft Genome Sequences of Marine Flavobacterium Algibacter lectus Strains SS8 and NR4.</title>
        <authorList>
            <person name="Takatani N."/>
            <person name="Nakanishi M."/>
            <person name="Meirelles P."/>
            <person name="Mino S."/>
            <person name="Suda W."/>
            <person name="Oshima K."/>
            <person name="Hattori M."/>
            <person name="Ohkuma M."/>
            <person name="Hosokawa M."/>
            <person name="Miyashita K."/>
            <person name="Thompson F.L."/>
            <person name="Niwa A."/>
            <person name="Sawabe T."/>
            <person name="Sawabe T."/>
        </authorList>
    </citation>
    <scope>NUCLEOTIDE SEQUENCE [LARGE SCALE GENOMIC DNA]</scope>
    <source>
        <strain evidence="5 6">JCM 19300</strain>
    </source>
</reference>
<keyword evidence="2" id="KW-0238">DNA-binding</keyword>
<evidence type="ECO:0000256" key="2">
    <source>
        <dbReference type="ARBA" id="ARBA00023125"/>
    </source>
</evidence>
<gene>
    <name evidence="5" type="ORF">JCM19300_1032</name>
</gene>
<dbReference type="PROSITE" id="PS01124">
    <property type="entry name" value="HTH_ARAC_FAMILY_2"/>
    <property type="match status" value="1"/>
</dbReference>
<keyword evidence="1" id="KW-0805">Transcription regulation</keyword>
<dbReference type="SUPFAM" id="SSF46689">
    <property type="entry name" value="Homeodomain-like"/>
    <property type="match status" value="2"/>
</dbReference>
<protein>
    <submittedName>
        <fullName evidence="5">Transcriptional regulator</fullName>
    </submittedName>
</protein>
<dbReference type="InterPro" id="IPR053142">
    <property type="entry name" value="PchR_regulatory_protein"/>
</dbReference>
<name>A0A090VI68_9FLAO</name>
<comment type="caution">
    <text evidence="5">The sequence shown here is derived from an EMBL/GenBank/DDBJ whole genome shotgun (WGS) entry which is preliminary data.</text>
</comment>
<dbReference type="Gene3D" id="1.10.10.60">
    <property type="entry name" value="Homeodomain-like"/>
    <property type="match status" value="1"/>
</dbReference>
<dbReference type="InterPro" id="IPR018062">
    <property type="entry name" value="HTH_AraC-typ_CS"/>
</dbReference>
<dbReference type="Pfam" id="PF12833">
    <property type="entry name" value="HTH_18"/>
    <property type="match status" value="1"/>
</dbReference>
<evidence type="ECO:0000313" key="5">
    <source>
        <dbReference type="EMBL" id="GAL63014.1"/>
    </source>
</evidence>
<dbReference type="InterPro" id="IPR018060">
    <property type="entry name" value="HTH_AraC"/>
</dbReference>
<organism evidence="5 6">
    <name type="scientific">Algibacter lectus</name>
    <dbReference type="NCBI Taxonomy" id="221126"/>
    <lineage>
        <taxon>Bacteria</taxon>
        <taxon>Pseudomonadati</taxon>
        <taxon>Bacteroidota</taxon>
        <taxon>Flavobacteriia</taxon>
        <taxon>Flavobacteriales</taxon>
        <taxon>Flavobacteriaceae</taxon>
        <taxon>Algibacter</taxon>
    </lineage>
</organism>
<dbReference type="GO" id="GO:0043565">
    <property type="term" value="F:sequence-specific DNA binding"/>
    <property type="evidence" value="ECO:0007669"/>
    <property type="project" value="InterPro"/>
</dbReference>
<dbReference type="Proteomes" id="UP000029644">
    <property type="component" value="Unassembled WGS sequence"/>
</dbReference>
<dbReference type="PROSITE" id="PS00041">
    <property type="entry name" value="HTH_ARAC_FAMILY_1"/>
    <property type="match status" value="1"/>
</dbReference>
<accession>A0A090VI68</accession>